<sequence>MEYLSGFRDTGYNREAGHIDPRLLRLDLYPLQPWPPTYSVSPSLIDINSSVSSNTLVPQVSMETANVSPGTPEPAYQGQPLDTAHDGHATKFLDHPDDWDAMNSPRLSDRRGSTTSASLGPASFVSDMSPASYHHSPDATTLFSCDVCHRAGIKSFGELNKHRKNHSRPICCPECGKGCPTRKDLARHRDVNHKSKDERVRYRCSHPGCSKGFTREDNCKRHMKKKHGGIDRSC</sequence>
<dbReference type="Proteomes" id="UP000006039">
    <property type="component" value="Unassembled WGS sequence"/>
</dbReference>
<dbReference type="SUPFAM" id="SSF57667">
    <property type="entry name" value="beta-beta-alpha zinc fingers"/>
    <property type="match status" value="1"/>
</dbReference>
<reference evidence="12" key="1">
    <citation type="submission" date="2010-07" db="EMBL/GenBank/DDBJ databases">
        <title>The genome sequence of Gaeumannomyces graminis var. tritici strain R3-111a-1.</title>
        <authorList>
            <consortium name="The Broad Institute Genome Sequencing Platform"/>
            <person name="Ma L.-J."/>
            <person name="Dead R."/>
            <person name="Young S."/>
            <person name="Zeng Q."/>
            <person name="Koehrsen M."/>
            <person name="Alvarado L."/>
            <person name="Berlin A."/>
            <person name="Chapman S.B."/>
            <person name="Chen Z."/>
            <person name="Freedman E."/>
            <person name="Gellesch M."/>
            <person name="Goldberg J."/>
            <person name="Griggs A."/>
            <person name="Gujja S."/>
            <person name="Heilman E.R."/>
            <person name="Heiman D."/>
            <person name="Hepburn T."/>
            <person name="Howarth C."/>
            <person name="Jen D."/>
            <person name="Larson L."/>
            <person name="Mehta T."/>
            <person name="Neiman D."/>
            <person name="Pearson M."/>
            <person name="Roberts A."/>
            <person name="Saif S."/>
            <person name="Shea T."/>
            <person name="Shenoy N."/>
            <person name="Sisk P."/>
            <person name="Stolte C."/>
            <person name="Sykes S."/>
            <person name="Walk T."/>
            <person name="White J."/>
            <person name="Yandava C."/>
            <person name="Haas B."/>
            <person name="Nusbaum C."/>
            <person name="Birren B."/>
        </authorList>
    </citation>
    <scope>NUCLEOTIDE SEQUENCE [LARGE SCALE GENOMIC DNA]</scope>
    <source>
        <strain evidence="12">R3-111a-1</strain>
    </source>
</reference>
<dbReference type="Gene3D" id="3.30.160.60">
    <property type="entry name" value="Classic Zinc Finger"/>
    <property type="match status" value="2"/>
</dbReference>
<dbReference type="GO" id="GO:0008270">
    <property type="term" value="F:zinc ion binding"/>
    <property type="evidence" value="ECO:0007669"/>
    <property type="project" value="UniProtKB-KW"/>
</dbReference>
<evidence type="ECO:0000256" key="8">
    <source>
        <dbReference type="SAM" id="MobiDB-lite"/>
    </source>
</evidence>
<dbReference type="InterPro" id="IPR050888">
    <property type="entry name" value="ZnF_C2H2-type_TF"/>
</dbReference>
<feature type="compositionally biased region" description="Basic and acidic residues" evidence="8">
    <location>
        <begin position="83"/>
        <end position="98"/>
    </location>
</feature>
<evidence type="ECO:0000256" key="3">
    <source>
        <dbReference type="ARBA" id="ARBA00022737"/>
    </source>
</evidence>
<evidence type="ECO:0000256" key="6">
    <source>
        <dbReference type="ARBA" id="ARBA00023242"/>
    </source>
</evidence>
<dbReference type="GO" id="GO:0005634">
    <property type="term" value="C:nucleus"/>
    <property type="evidence" value="ECO:0007669"/>
    <property type="project" value="UniProtKB-SubCell"/>
</dbReference>
<keyword evidence="3" id="KW-0677">Repeat</keyword>
<evidence type="ECO:0000313" key="12">
    <source>
        <dbReference type="Proteomes" id="UP000006039"/>
    </source>
</evidence>
<reference evidence="11" key="5">
    <citation type="submission" date="2018-04" db="UniProtKB">
        <authorList>
            <consortium name="EnsemblFungi"/>
        </authorList>
    </citation>
    <scope>IDENTIFICATION</scope>
    <source>
        <strain evidence="11">R3-111a-1</strain>
    </source>
</reference>
<dbReference type="HOGENOM" id="CLU_1185078_0_0_1"/>
<evidence type="ECO:0000313" key="10">
    <source>
        <dbReference type="EMBL" id="EJT75025.1"/>
    </source>
</evidence>
<dbReference type="STRING" id="644352.J3P5S3"/>
<reference evidence="11" key="4">
    <citation type="journal article" date="2015" name="G3 (Bethesda)">
        <title>Genome sequences of three phytopathogenic species of the Magnaporthaceae family of fungi.</title>
        <authorList>
            <person name="Okagaki L.H."/>
            <person name="Nunes C.C."/>
            <person name="Sailsbery J."/>
            <person name="Clay B."/>
            <person name="Brown D."/>
            <person name="John T."/>
            <person name="Oh Y."/>
            <person name="Young N."/>
            <person name="Fitzgerald M."/>
            <person name="Haas B.J."/>
            <person name="Zeng Q."/>
            <person name="Young S."/>
            <person name="Adiconis X."/>
            <person name="Fan L."/>
            <person name="Levin J.Z."/>
            <person name="Mitchell T.K."/>
            <person name="Okubara P.A."/>
            <person name="Farman M.L."/>
            <person name="Kohn L.M."/>
            <person name="Birren B."/>
            <person name="Ma L.-J."/>
            <person name="Dean R.A."/>
        </authorList>
    </citation>
    <scope>NUCLEOTIDE SEQUENCE</scope>
    <source>
        <strain evidence="11">R3-111a-1</strain>
    </source>
</reference>
<name>J3P5S3_GAET3</name>
<dbReference type="AlphaFoldDB" id="J3P5S3"/>
<evidence type="ECO:0000256" key="5">
    <source>
        <dbReference type="ARBA" id="ARBA00022833"/>
    </source>
</evidence>
<evidence type="ECO:0000256" key="1">
    <source>
        <dbReference type="ARBA" id="ARBA00004123"/>
    </source>
</evidence>
<feature type="region of interest" description="Disordered" evidence="8">
    <location>
        <begin position="64"/>
        <end position="121"/>
    </location>
</feature>
<comment type="subcellular location">
    <subcellularLocation>
        <location evidence="1">Nucleus</location>
    </subcellularLocation>
</comment>
<dbReference type="RefSeq" id="XP_009224969.1">
    <property type="nucleotide sequence ID" value="XM_009226705.1"/>
</dbReference>
<reference evidence="10" key="3">
    <citation type="submission" date="2010-09" db="EMBL/GenBank/DDBJ databases">
        <title>Annotation of Gaeumannomyces graminis var. tritici R3-111a-1.</title>
        <authorList>
            <consortium name="The Broad Institute Genome Sequencing Platform"/>
            <person name="Ma L.-J."/>
            <person name="Dead R."/>
            <person name="Young S.K."/>
            <person name="Zeng Q."/>
            <person name="Gargeya S."/>
            <person name="Fitzgerald M."/>
            <person name="Haas B."/>
            <person name="Abouelleil A."/>
            <person name="Alvarado L."/>
            <person name="Arachchi H.M."/>
            <person name="Berlin A."/>
            <person name="Brown A."/>
            <person name="Chapman S.B."/>
            <person name="Chen Z."/>
            <person name="Dunbar C."/>
            <person name="Freedman E."/>
            <person name="Gearin G."/>
            <person name="Gellesch M."/>
            <person name="Goldberg J."/>
            <person name="Griggs A."/>
            <person name="Gujja S."/>
            <person name="Heiman D."/>
            <person name="Howarth C."/>
            <person name="Larson L."/>
            <person name="Lui A."/>
            <person name="MacDonald P.J.P."/>
            <person name="Mehta T."/>
            <person name="Montmayeur A."/>
            <person name="Murphy C."/>
            <person name="Neiman D."/>
            <person name="Pearson M."/>
            <person name="Priest M."/>
            <person name="Roberts A."/>
            <person name="Saif S."/>
            <person name="Shea T."/>
            <person name="Shenoy N."/>
            <person name="Sisk P."/>
            <person name="Stolte C."/>
            <person name="Sykes S."/>
            <person name="Yandava C."/>
            <person name="Wortman J."/>
            <person name="Nusbaum C."/>
            <person name="Birren B."/>
        </authorList>
    </citation>
    <scope>NUCLEOTIDE SEQUENCE</scope>
    <source>
        <strain evidence="10">R3-111a-1</strain>
    </source>
</reference>
<gene>
    <name evidence="11" type="primary">20349321</name>
    <name evidence="10" type="ORF">GGTG_08863</name>
</gene>
<keyword evidence="6" id="KW-0539">Nucleus</keyword>
<dbReference type="InterPro" id="IPR036236">
    <property type="entry name" value="Znf_C2H2_sf"/>
</dbReference>
<evidence type="ECO:0000256" key="2">
    <source>
        <dbReference type="ARBA" id="ARBA00022723"/>
    </source>
</evidence>
<evidence type="ECO:0000256" key="7">
    <source>
        <dbReference type="PROSITE-ProRule" id="PRU00042"/>
    </source>
</evidence>
<dbReference type="SMART" id="SM00355">
    <property type="entry name" value="ZnF_C2H2"/>
    <property type="match status" value="3"/>
</dbReference>
<dbReference type="PROSITE" id="PS00028">
    <property type="entry name" value="ZINC_FINGER_C2H2_1"/>
    <property type="match status" value="2"/>
</dbReference>
<dbReference type="eggNOG" id="ENOG502RJ2X">
    <property type="taxonomic scope" value="Eukaryota"/>
</dbReference>
<reference evidence="10" key="2">
    <citation type="submission" date="2010-07" db="EMBL/GenBank/DDBJ databases">
        <authorList>
            <consortium name="The Broad Institute Genome Sequencing Platform"/>
            <consortium name="Broad Institute Genome Sequencing Center for Infectious Disease"/>
            <person name="Ma L.-J."/>
            <person name="Dead R."/>
            <person name="Young S."/>
            <person name="Zeng Q."/>
            <person name="Koehrsen M."/>
            <person name="Alvarado L."/>
            <person name="Berlin A."/>
            <person name="Chapman S.B."/>
            <person name="Chen Z."/>
            <person name="Freedman E."/>
            <person name="Gellesch M."/>
            <person name="Goldberg J."/>
            <person name="Griggs A."/>
            <person name="Gujja S."/>
            <person name="Heilman E.R."/>
            <person name="Heiman D."/>
            <person name="Hepburn T."/>
            <person name="Howarth C."/>
            <person name="Jen D."/>
            <person name="Larson L."/>
            <person name="Mehta T."/>
            <person name="Neiman D."/>
            <person name="Pearson M."/>
            <person name="Roberts A."/>
            <person name="Saif S."/>
            <person name="Shea T."/>
            <person name="Shenoy N."/>
            <person name="Sisk P."/>
            <person name="Stolte C."/>
            <person name="Sykes S."/>
            <person name="Walk T."/>
            <person name="White J."/>
            <person name="Yandava C."/>
            <person name="Haas B."/>
            <person name="Nusbaum C."/>
            <person name="Birren B."/>
        </authorList>
    </citation>
    <scope>NUCLEOTIDE SEQUENCE</scope>
    <source>
        <strain evidence="10">R3-111a-1</strain>
    </source>
</reference>
<accession>J3P5S3</accession>
<organism evidence="10">
    <name type="scientific">Gaeumannomyces tritici (strain R3-111a-1)</name>
    <name type="common">Wheat and barley take-all root rot fungus</name>
    <name type="synonym">Gaeumannomyces graminis var. tritici</name>
    <dbReference type="NCBI Taxonomy" id="644352"/>
    <lineage>
        <taxon>Eukaryota</taxon>
        <taxon>Fungi</taxon>
        <taxon>Dikarya</taxon>
        <taxon>Ascomycota</taxon>
        <taxon>Pezizomycotina</taxon>
        <taxon>Sordariomycetes</taxon>
        <taxon>Sordariomycetidae</taxon>
        <taxon>Magnaporthales</taxon>
        <taxon>Magnaporthaceae</taxon>
        <taxon>Gaeumannomyces</taxon>
    </lineage>
</organism>
<evidence type="ECO:0000259" key="9">
    <source>
        <dbReference type="PROSITE" id="PS50157"/>
    </source>
</evidence>
<evidence type="ECO:0000313" key="11">
    <source>
        <dbReference type="EnsemblFungi" id="EJT75025"/>
    </source>
</evidence>
<protein>
    <recommendedName>
        <fullName evidence="9">C2H2-type domain-containing protein</fullName>
    </recommendedName>
</protein>
<dbReference type="EnsemblFungi" id="EJT75025">
    <property type="protein sequence ID" value="EJT75025"/>
    <property type="gene ID" value="GGTG_08863"/>
</dbReference>
<dbReference type="OrthoDB" id="6365676at2759"/>
<keyword evidence="5" id="KW-0862">Zinc</keyword>
<feature type="domain" description="C2H2-type" evidence="9">
    <location>
        <begin position="170"/>
        <end position="198"/>
    </location>
</feature>
<dbReference type="PANTHER" id="PTHR24406">
    <property type="entry name" value="TRANSCRIPTIONAL REPRESSOR CTCFL-RELATED"/>
    <property type="match status" value="1"/>
</dbReference>
<keyword evidence="4 7" id="KW-0863">Zinc-finger</keyword>
<dbReference type="PROSITE" id="PS50157">
    <property type="entry name" value="ZINC_FINGER_C2H2_2"/>
    <property type="match status" value="2"/>
</dbReference>
<dbReference type="GeneID" id="20349321"/>
<dbReference type="EMBL" id="GL385398">
    <property type="protein sequence ID" value="EJT75025.1"/>
    <property type="molecule type" value="Genomic_DNA"/>
</dbReference>
<keyword evidence="2" id="KW-0479">Metal-binding</keyword>
<keyword evidence="12" id="KW-1185">Reference proteome</keyword>
<dbReference type="VEuPathDB" id="FungiDB:GGTG_08863"/>
<feature type="domain" description="C2H2-type" evidence="9">
    <location>
        <begin position="202"/>
        <end position="232"/>
    </location>
</feature>
<evidence type="ECO:0000256" key="4">
    <source>
        <dbReference type="ARBA" id="ARBA00022771"/>
    </source>
</evidence>
<proteinExistence type="predicted"/>
<dbReference type="InterPro" id="IPR013087">
    <property type="entry name" value="Znf_C2H2_type"/>
</dbReference>